<evidence type="ECO:0000313" key="3">
    <source>
        <dbReference type="Proteomes" id="UP000252519"/>
    </source>
</evidence>
<evidence type="ECO:0000256" key="1">
    <source>
        <dbReference type="SAM" id="MobiDB-lite"/>
    </source>
</evidence>
<dbReference type="EMBL" id="JOJR01000559">
    <property type="protein sequence ID" value="RCN36414.1"/>
    <property type="molecule type" value="Genomic_DNA"/>
</dbReference>
<dbReference type="STRING" id="29170.A0A368FW33"/>
<name>A0A368FW33_ANCCA</name>
<feature type="region of interest" description="Disordered" evidence="1">
    <location>
        <begin position="124"/>
        <end position="194"/>
    </location>
</feature>
<comment type="caution">
    <text evidence="2">The sequence shown here is derived from an EMBL/GenBank/DDBJ whole genome shotgun (WGS) entry which is preliminary data.</text>
</comment>
<dbReference type="AlphaFoldDB" id="A0A368FW33"/>
<organism evidence="2 3">
    <name type="scientific">Ancylostoma caninum</name>
    <name type="common">Dog hookworm</name>
    <dbReference type="NCBI Taxonomy" id="29170"/>
    <lineage>
        <taxon>Eukaryota</taxon>
        <taxon>Metazoa</taxon>
        <taxon>Ecdysozoa</taxon>
        <taxon>Nematoda</taxon>
        <taxon>Chromadorea</taxon>
        <taxon>Rhabditida</taxon>
        <taxon>Rhabditina</taxon>
        <taxon>Rhabditomorpha</taxon>
        <taxon>Strongyloidea</taxon>
        <taxon>Ancylostomatidae</taxon>
        <taxon>Ancylostomatinae</taxon>
        <taxon>Ancylostoma</taxon>
    </lineage>
</organism>
<dbReference type="Proteomes" id="UP000252519">
    <property type="component" value="Unassembled WGS sequence"/>
</dbReference>
<feature type="compositionally biased region" description="Basic and acidic residues" evidence="1">
    <location>
        <begin position="124"/>
        <end position="160"/>
    </location>
</feature>
<sequence>MVRTYAYNPSCQGNFFGSASTPSLYSPPARSNQEVELNDVEVVPVRQKTPPPERCTCNAVSQPFYTPFHSPYVDPVGSIIGLRVLYLEGKLCYVPVEPQLNYIINQQFGNGFCIHHMANRSLPPKEEMKSISHYESQKESQVEMSTHDHTSSRAHQERQEQYAAAGHDMPGTSFTTDPANTHRTDKMVSSFLRT</sequence>
<accession>A0A368FW33</accession>
<reference evidence="2 3" key="1">
    <citation type="submission" date="2014-10" db="EMBL/GenBank/DDBJ databases">
        <title>Draft genome of the hookworm Ancylostoma caninum.</title>
        <authorList>
            <person name="Mitreva M."/>
        </authorList>
    </citation>
    <scope>NUCLEOTIDE SEQUENCE [LARGE SCALE GENOMIC DNA]</scope>
    <source>
        <strain evidence="2 3">Baltimore</strain>
    </source>
</reference>
<proteinExistence type="predicted"/>
<dbReference type="OrthoDB" id="5838615at2759"/>
<evidence type="ECO:0000313" key="2">
    <source>
        <dbReference type="EMBL" id="RCN36414.1"/>
    </source>
</evidence>
<keyword evidence="3" id="KW-1185">Reference proteome</keyword>
<gene>
    <name evidence="2" type="ORF">ANCCAN_17714</name>
</gene>
<protein>
    <submittedName>
        <fullName evidence="2">Uncharacterized protein</fullName>
    </submittedName>
</protein>